<name>A0ABP6WJG9_9GAMM</name>
<keyword evidence="2" id="KW-1185">Reference proteome</keyword>
<evidence type="ECO:0000313" key="1">
    <source>
        <dbReference type="EMBL" id="GAA3551800.1"/>
    </source>
</evidence>
<organism evidence="1 2">
    <name type="scientific">Zobellella aerophila</name>
    <dbReference type="NCBI Taxonomy" id="870480"/>
    <lineage>
        <taxon>Bacteria</taxon>
        <taxon>Pseudomonadati</taxon>
        <taxon>Pseudomonadota</taxon>
        <taxon>Gammaproteobacteria</taxon>
        <taxon>Aeromonadales</taxon>
        <taxon>Aeromonadaceae</taxon>
        <taxon>Zobellella</taxon>
    </lineage>
</organism>
<sequence length="97" mass="11363">MGHHRMKMDPQKFEQRLVKRLEQMDSPALKKQYLASQSARLEAMEQQMILHRMLAESRADKMEDAELKQATLEKIAADSRLKQQQLQLMKEALGKLQ</sequence>
<accession>A0ABP6WJG9</accession>
<evidence type="ECO:0008006" key="3">
    <source>
        <dbReference type="Google" id="ProtNLM"/>
    </source>
</evidence>
<dbReference type="EMBL" id="BAABCX010000009">
    <property type="protein sequence ID" value="GAA3551800.1"/>
    <property type="molecule type" value="Genomic_DNA"/>
</dbReference>
<evidence type="ECO:0000313" key="2">
    <source>
        <dbReference type="Proteomes" id="UP001500795"/>
    </source>
</evidence>
<comment type="caution">
    <text evidence="1">The sequence shown here is derived from an EMBL/GenBank/DDBJ whole genome shotgun (WGS) entry which is preliminary data.</text>
</comment>
<reference evidence="2" key="1">
    <citation type="journal article" date="2019" name="Int. J. Syst. Evol. Microbiol.">
        <title>The Global Catalogue of Microorganisms (GCM) 10K type strain sequencing project: providing services to taxonomists for standard genome sequencing and annotation.</title>
        <authorList>
            <consortium name="The Broad Institute Genomics Platform"/>
            <consortium name="The Broad Institute Genome Sequencing Center for Infectious Disease"/>
            <person name="Wu L."/>
            <person name="Ma J."/>
        </authorList>
    </citation>
    <scope>NUCLEOTIDE SEQUENCE [LARGE SCALE GENOMIC DNA]</scope>
    <source>
        <strain evidence="2">JCM 17110</strain>
    </source>
</reference>
<gene>
    <name evidence="1" type="ORF">GCM10022394_35070</name>
</gene>
<protein>
    <recommendedName>
        <fullName evidence="3">DUF465 domain-containing protein</fullName>
    </recommendedName>
</protein>
<dbReference type="Proteomes" id="UP001500795">
    <property type="component" value="Unassembled WGS sequence"/>
</dbReference>
<proteinExistence type="predicted"/>